<keyword evidence="4" id="KW-0808">Transferase</keyword>
<dbReference type="GO" id="GO:0003677">
    <property type="term" value="F:DNA binding"/>
    <property type="evidence" value="ECO:0007669"/>
    <property type="project" value="UniProtKB-KW"/>
</dbReference>
<dbReference type="InterPro" id="IPR012309">
    <property type="entry name" value="DNA_ligase_ATP-dep_C"/>
</dbReference>
<feature type="domain" description="ATP-dependent DNA ligase family profile" evidence="21">
    <location>
        <begin position="143"/>
        <end position="268"/>
    </location>
</feature>
<evidence type="ECO:0000313" key="23">
    <source>
        <dbReference type="Proteomes" id="UP000012062"/>
    </source>
</evidence>
<evidence type="ECO:0000256" key="1">
    <source>
        <dbReference type="ARBA" id="ARBA00001936"/>
    </source>
</evidence>
<protein>
    <recommendedName>
        <fullName evidence="2">DNA ligase (ATP)</fullName>
        <ecNumber evidence="2">6.5.1.1</ecNumber>
    </recommendedName>
    <alternativeName>
        <fullName evidence="19">NHEJ DNA polymerase</fullName>
    </alternativeName>
</protein>
<accession>M5ELY9</accession>
<dbReference type="STRING" id="1297569.MESS2_1650042"/>
<comment type="caution">
    <text evidence="22">The sequence shown here is derived from an EMBL/GenBank/DDBJ whole genome shotgun (WGS) entry which is preliminary data.</text>
</comment>
<dbReference type="EC" id="6.5.1.1" evidence="2"/>
<evidence type="ECO:0000256" key="18">
    <source>
        <dbReference type="ARBA" id="ARBA00023268"/>
    </source>
</evidence>
<keyword evidence="3 22" id="KW-0436">Ligase</keyword>
<evidence type="ECO:0000256" key="9">
    <source>
        <dbReference type="ARBA" id="ARBA00022763"/>
    </source>
</evidence>
<evidence type="ECO:0000259" key="21">
    <source>
        <dbReference type="PROSITE" id="PS50160"/>
    </source>
</evidence>
<keyword evidence="12" id="KW-0067">ATP-binding</keyword>
<dbReference type="Gene3D" id="3.90.920.10">
    <property type="entry name" value="DNA primase, PRIM domain"/>
    <property type="match status" value="1"/>
</dbReference>
<evidence type="ECO:0000256" key="7">
    <source>
        <dbReference type="ARBA" id="ARBA00022723"/>
    </source>
</evidence>
<organism evidence="22 23">
    <name type="scientific">Mesorhizobium metallidurans STM 2683</name>
    <dbReference type="NCBI Taxonomy" id="1297569"/>
    <lineage>
        <taxon>Bacteria</taxon>
        <taxon>Pseudomonadati</taxon>
        <taxon>Pseudomonadota</taxon>
        <taxon>Alphaproteobacteria</taxon>
        <taxon>Hyphomicrobiales</taxon>
        <taxon>Phyllobacteriaceae</taxon>
        <taxon>Mesorhizobium</taxon>
    </lineage>
</organism>
<dbReference type="GO" id="GO:0003910">
    <property type="term" value="F:DNA ligase (ATP) activity"/>
    <property type="evidence" value="ECO:0007669"/>
    <property type="project" value="UniProtKB-EC"/>
</dbReference>
<comment type="catalytic activity">
    <reaction evidence="20">
        <text>ATP + (deoxyribonucleotide)n-3'-hydroxyl + 5'-phospho-(deoxyribonucleotide)m = (deoxyribonucleotide)n+m + AMP + diphosphate.</text>
        <dbReference type="EC" id="6.5.1.1"/>
    </reaction>
</comment>
<gene>
    <name evidence="22" type="ORF">MESS2_1650042</name>
</gene>
<dbReference type="eggNOG" id="COG3285">
    <property type="taxonomic scope" value="Bacteria"/>
</dbReference>
<keyword evidence="18" id="KW-0511">Multifunctional enzyme</keyword>
<evidence type="ECO:0000256" key="3">
    <source>
        <dbReference type="ARBA" id="ARBA00022598"/>
    </source>
</evidence>
<name>M5ELY9_9HYPH</name>
<dbReference type="eggNOG" id="COG1793">
    <property type="taxonomic scope" value="Bacteria"/>
</dbReference>
<dbReference type="GO" id="GO:0046872">
    <property type="term" value="F:metal ion binding"/>
    <property type="evidence" value="ECO:0007669"/>
    <property type="project" value="UniProtKB-KW"/>
</dbReference>
<keyword evidence="14" id="KW-0238">DNA-binding</keyword>
<dbReference type="InterPro" id="IPR014146">
    <property type="entry name" value="LigD_ligase_dom"/>
</dbReference>
<dbReference type="EMBL" id="CAUM01000074">
    <property type="protein sequence ID" value="CCV05759.1"/>
    <property type="molecule type" value="Genomic_DNA"/>
</dbReference>
<keyword evidence="13" id="KW-0239">DNA-directed DNA polymerase</keyword>
<dbReference type="InterPro" id="IPR012340">
    <property type="entry name" value="NA-bd_OB-fold"/>
</dbReference>
<comment type="cofactor">
    <cofactor evidence="1">
        <name>Mn(2+)</name>
        <dbReference type="ChEBI" id="CHEBI:29035"/>
    </cofactor>
</comment>
<keyword evidence="16" id="KW-0234">DNA repair</keyword>
<dbReference type="AlphaFoldDB" id="M5ELY9"/>
<keyword evidence="6" id="KW-0540">Nuclease</keyword>
<dbReference type="InterPro" id="IPR014145">
    <property type="entry name" value="LigD_pol_dom"/>
</dbReference>
<sequence>MQGIESDYVSEFRMSPVDGTLSICKRRTRRRDSESIPTYPLPKFRSFQLCTLTDDIPVGGDWLFEMKFDGYRAQVAISGSNVVVYTRNGHDWTRQFKVILPPLQRLTKGAVLIDGEIVAIDSQGRTNFSMLKTGIAAGLPLKFYAFDLLEFDGEDLSNKPLLARKERLESLLGARPPDDCLQFSSHIVDQGKRVFDAMCKGGHEGIIAKRADSSYVGDRNRSWLKIKCTKRQEFVVGGYRPSDTGHGMASLILGTYDNGKLIYRGRVGTGFTAAMRKDILAKLEKRRVEKPTFASVPRDIARRARWVKPELVAEVTYAEVTPDGSLRHPSFEGMREDKRADQVVMEMPKTPATLASANLDPGIGKEIAAAVGVKLTHPDKVMYPRTKVTKATLAAYYAVVAEKMLPHIQDRPLSLVRDTDGDLQQTFFQKHKLPGMPKAIHDGQLAKMSGKESRILWVGDMAGLIAGVQMNVLEFHIWGSLRQQPNLPHRMIFDIDPDEGLGFNAVKQAALDIRGILEALGLESWPLLSGGKGVHVVVPLVPEADWDEVKSFCQDFAELLARTDPSRFVANMSKAKRKGRMFVDYLRNGQGSTAICPWSTRARAGASCAVPVSWEELPTCESANGFDVFAAAARAQLPEAWAGYFDVEQTLTDRIRHAVR</sequence>
<dbReference type="NCBIfam" id="TIGR02779">
    <property type="entry name" value="NHEJ_ligase_lig"/>
    <property type="match status" value="1"/>
</dbReference>
<dbReference type="Proteomes" id="UP000012062">
    <property type="component" value="Unassembled WGS sequence"/>
</dbReference>
<evidence type="ECO:0000256" key="17">
    <source>
        <dbReference type="ARBA" id="ARBA00023211"/>
    </source>
</evidence>
<keyword evidence="7" id="KW-0479">Metal-binding</keyword>
<dbReference type="InterPro" id="IPR033651">
    <property type="entry name" value="PaeLigD_Pol-like"/>
</dbReference>
<keyword evidence="15" id="KW-0233">DNA recombination</keyword>
<dbReference type="SUPFAM" id="SSF56091">
    <property type="entry name" value="DNA ligase/mRNA capping enzyme, catalytic domain"/>
    <property type="match status" value="1"/>
</dbReference>
<dbReference type="GO" id="GO:0003887">
    <property type="term" value="F:DNA-directed DNA polymerase activity"/>
    <property type="evidence" value="ECO:0007669"/>
    <property type="project" value="UniProtKB-KW"/>
</dbReference>
<evidence type="ECO:0000256" key="15">
    <source>
        <dbReference type="ARBA" id="ARBA00023172"/>
    </source>
</evidence>
<dbReference type="CDD" id="cd07971">
    <property type="entry name" value="OBF_DNA_ligase_LigD"/>
    <property type="match status" value="1"/>
</dbReference>
<proteinExistence type="predicted"/>
<dbReference type="Gene3D" id="3.30.470.30">
    <property type="entry name" value="DNA ligase/mRNA capping enzyme"/>
    <property type="match status" value="1"/>
</dbReference>
<keyword evidence="23" id="KW-1185">Reference proteome</keyword>
<dbReference type="NCBIfam" id="TIGR02776">
    <property type="entry name" value="NHEJ_ligase_prk"/>
    <property type="match status" value="1"/>
</dbReference>
<evidence type="ECO:0000256" key="6">
    <source>
        <dbReference type="ARBA" id="ARBA00022722"/>
    </source>
</evidence>
<dbReference type="Gene3D" id="2.40.50.140">
    <property type="entry name" value="Nucleic acid-binding proteins"/>
    <property type="match status" value="1"/>
</dbReference>
<evidence type="ECO:0000256" key="19">
    <source>
        <dbReference type="ARBA" id="ARBA00029943"/>
    </source>
</evidence>
<keyword evidence="8" id="KW-0547">Nucleotide-binding</keyword>
<dbReference type="GO" id="GO:0005524">
    <property type="term" value="F:ATP binding"/>
    <property type="evidence" value="ECO:0007669"/>
    <property type="project" value="UniProtKB-KW"/>
</dbReference>
<keyword evidence="10" id="KW-0378">Hydrolase</keyword>
<keyword evidence="9" id="KW-0227">DNA damage</keyword>
<evidence type="ECO:0000256" key="11">
    <source>
        <dbReference type="ARBA" id="ARBA00022839"/>
    </source>
</evidence>
<dbReference type="Pfam" id="PF04679">
    <property type="entry name" value="DNA_ligase_A_C"/>
    <property type="match status" value="1"/>
</dbReference>
<evidence type="ECO:0000313" key="22">
    <source>
        <dbReference type="EMBL" id="CCV05759.1"/>
    </source>
</evidence>
<dbReference type="InterPro" id="IPR014143">
    <property type="entry name" value="NHEJ_ligase_prk"/>
</dbReference>
<dbReference type="Pfam" id="PF21686">
    <property type="entry name" value="LigD_Prim-Pol"/>
    <property type="match status" value="1"/>
</dbReference>
<evidence type="ECO:0000256" key="2">
    <source>
        <dbReference type="ARBA" id="ARBA00012727"/>
    </source>
</evidence>
<evidence type="ECO:0000256" key="13">
    <source>
        <dbReference type="ARBA" id="ARBA00022932"/>
    </source>
</evidence>
<dbReference type="CDD" id="cd07906">
    <property type="entry name" value="Adenylation_DNA_ligase_LigD_LigC"/>
    <property type="match status" value="1"/>
</dbReference>
<dbReference type="Pfam" id="PF01068">
    <property type="entry name" value="DNA_ligase_A_M"/>
    <property type="match status" value="1"/>
</dbReference>
<dbReference type="GO" id="GO:0004527">
    <property type="term" value="F:exonuclease activity"/>
    <property type="evidence" value="ECO:0007669"/>
    <property type="project" value="UniProtKB-KW"/>
</dbReference>
<dbReference type="Gene3D" id="3.30.1490.70">
    <property type="match status" value="1"/>
</dbReference>
<evidence type="ECO:0000256" key="14">
    <source>
        <dbReference type="ARBA" id="ARBA00023125"/>
    </source>
</evidence>
<dbReference type="PANTHER" id="PTHR42705:SF2">
    <property type="entry name" value="BIFUNCTIONAL NON-HOMOLOGOUS END JOINING PROTEIN LIGD"/>
    <property type="match status" value="1"/>
</dbReference>
<evidence type="ECO:0000256" key="8">
    <source>
        <dbReference type="ARBA" id="ARBA00022741"/>
    </source>
</evidence>
<dbReference type="SUPFAM" id="SSF50249">
    <property type="entry name" value="Nucleic acid-binding proteins"/>
    <property type="match status" value="1"/>
</dbReference>
<dbReference type="InterPro" id="IPR012310">
    <property type="entry name" value="DNA_ligase_ATP-dep_cent"/>
</dbReference>
<dbReference type="PROSITE" id="PS50160">
    <property type="entry name" value="DNA_LIGASE_A3"/>
    <property type="match status" value="1"/>
</dbReference>
<dbReference type="CDD" id="cd04862">
    <property type="entry name" value="PaeLigD_Pol_like"/>
    <property type="match status" value="1"/>
</dbReference>
<dbReference type="GO" id="GO:0006310">
    <property type="term" value="P:DNA recombination"/>
    <property type="evidence" value="ECO:0007669"/>
    <property type="project" value="UniProtKB-KW"/>
</dbReference>
<keyword evidence="17" id="KW-0464">Manganese</keyword>
<dbReference type="GO" id="GO:0006281">
    <property type="term" value="P:DNA repair"/>
    <property type="evidence" value="ECO:0007669"/>
    <property type="project" value="UniProtKB-KW"/>
</dbReference>
<evidence type="ECO:0000256" key="4">
    <source>
        <dbReference type="ARBA" id="ARBA00022679"/>
    </source>
</evidence>
<dbReference type="PANTHER" id="PTHR42705">
    <property type="entry name" value="BIFUNCTIONAL NON-HOMOLOGOUS END JOINING PROTEIN LIGD"/>
    <property type="match status" value="1"/>
</dbReference>
<evidence type="ECO:0000256" key="5">
    <source>
        <dbReference type="ARBA" id="ARBA00022695"/>
    </source>
</evidence>
<dbReference type="InterPro" id="IPR052171">
    <property type="entry name" value="NHEJ_LigD"/>
</dbReference>
<evidence type="ECO:0000256" key="12">
    <source>
        <dbReference type="ARBA" id="ARBA00022840"/>
    </source>
</evidence>
<reference evidence="22 23" key="1">
    <citation type="submission" date="2013-02" db="EMBL/GenBank/DDBJ databases">
        <authorList>
            <person name="Genoscope - CEA"/>
        </authorList>
    </citation>
    <scope>NUCLEOTIDE SEQUENCE [LARGE SCALE GENOMIC DNA]</scope>
    <source>
        <strain evidence="22 23">STM 2683</strain>
    </source>
</reference>
<keyword evidence="11" id="KW-0269">Exonuclease</keyword>
<dbReference type="NCBIfam" id="TIGR02778">
    <property type="entry name" value="ligD_pol"/>
    <property type="match status" value="1"/>
</dbReference>
<keyword evidence="5" id="KW-0548">Nucleotidyltransferase</keyword>
<evidence type="ECO:0000256" key="20">
    <source>
        <dbReference type="ARBA" id="ARBA00034003"/>
    </source>
</evidence>
<evidence type="ECO:0000256" key="16">
    <source>
        <dbReference type="ARBA" id="ARBA00023204"/>
    </source>
</evidence>
<evidence type="ECO:0000256" key="10">
    <source>
        <dbReference type="ARBA" id="ARBA00022801"/>
    </source>
</evidence>